<reference evidence="1 2" key="1">
    <citation type="submission" date="2024-04" db="EMBL/GenBank/DDBJ databases">
        <title>WGS of bacteria from Torrens River.</title>
        <authorList>
            <person name="Wyrsch E.R."/>
            <person name="Drigo B."/>
        </authorList>
    </citation>
    <scope>NUCLEOTIDE SEQUENCE [LARGE SCALE GENOMIC DNA]</scope>
    <source>
        <strain evidence="1 2">TWI391</strain>
    </source>
</reference>
<dbReference type="Proteomes" id="UP001409291">
    <property type="component" value="Unassembled WGS sequence"/>
</dbReference>
<dbReference type="RefSeq" id="WP_346580610.1">
    <property type="nucleotide sequence ID" value="NZ_JBDJLH010000001.1"/>
</dbReference>
<dbReference type="EMBL" id="JBDJNQ010000001">
    <property type="protein sequence ID" value="MEN5376322.1"/>
    <property type="molecule type" value="Genomic_DNA"/>
</dbReference>
<evidence type="ECO:0000313" key="1">
    <source>
        <dbReference type="EMBL" id="MEN5376322.1"/>
    </source>
</evidence>
<organism evidence="1 2">
    <name type="scientific">Sphingobacterium kitahiroshimense</name>
    <dbReference type="NCBI Taxonomy" id="470446"/>
    <lineage>
        <taxon>Bacteria</taxon>
        <taxon>Pseudomonadati</taxon>
        <taxon>Bacteroidota</taxon>
        <taxon>Sphingobacteriia</taxon>
        <taxon>Sphingobacteriales</taxon>
        <taxon>Sphingobacteriaceae</taxon>
        <taxon>Sphingobacterium</taxon>
    </lineage>
</organism>
<evidence type="ECO:0000313" key="2">
    <source>
        <dbReference type="Proteomes" id="UP001409291"/>
    </source>
</evidence>
<name>A0ABV0BP12_9SPHI</name>
<sequence length="66" mass="8093">MFIPHVEHLNIIDDTAVITLSMELKGNYSGEDFESKFHYIRFWKNIPYWNKSSWRKWKDRSCLKEL</sequence>
<comment type="caution">
    <text evidence="1">The sequence shown here is derived from an EMBL/GenBank/DDBJ whole genome shotgun (WGS) entry which is preliminary data.</text>
</comment>
<accession>A0ABV0BP12</accession>
<gene>
    <name evidence="1" type="ORF">ABE541_03525</name>
</gene>
<dbReference type="Gene3D" id="3.10.450.50">
    <property type="match status" value="1"/>
</dbReference>
<protein>
    <submittedName>
        <fullName evidence="1">Uncharacterized protein</fullName>
    </submittedName>
</protein>
<keyword evidence="2" id="KW-1185">Reference proteome</keyword>
<proteinExistence type="predicted"/>